<comment type="subcellular location">
    <subcellularLocation>
        <location evidence="1">Cell membrane</location>
        <topology evidence="1">Multi-pass membrane protein</topology>
    </subcellularLocation>
</comment>
<dbReference type="InterPro" id="IPR018076">
    <property type="entry name" value="T2SS_GspF_dom"/>
</dbReference>
<dbReference type="Gene3D" id="1.20.81.30">
    <property type="entry name" value="Type II secretion system (T2SS), domain F"/>
    <property type="match status" value="2"/>
</dbReference>
<evidence type="ECO:0000313" key="9">
    <source>
        <dbReference type="EMBL" id="MCO6045030.1"/>
    </source>
</evidence>
<evidence type="ECO:0000256" key="1">
    <source>
        <dbReference type="ARBA" id="ARBA00004651"/>
    </source>
</evidence>
<proteinExistence type="inferred from homology"/>
<name>A0A9X2F9Z4_9BACT</name>
<evidence type="ECO:0000256" key="3">
    <source>
        <dbReference type="ARBA" id="ARBA00022475"/>
    </source>
</evidence>
<keyword evidence="3" id="KW-1003">Cell membrane</keyword>
<keyword evidence="4 7" id="KW-0812">Transmembrane</keyword>
<evidence type="ECO:0000256" key="4">
    <source>
        <dbReference type="ARBA" id="ARBA00022692"/>
    </source>
</evidence>
<evidence type="ECO:0000313" key="10">
    <source>
        <dbReference type="Proteomes" id="UP001155241"/>
    </source>
</evidence>
<keyword evidence="5 7" id="KW-1133">Transmembrane helix</keyword>
<keyword evidence="6 7" id="KW-0472">Membrane</keyword>
<evidence type="ECO:0000256" key="7">
    <source>
        <dbReference type="SAM" id="Phobius"/>
    </source>
</evidence>
<dbReference type="GO" id="GO:0005886">
    <property type="term" value="C:plasma membrane"/>
    <property type="evidence" value="ECO:0007669"/>
    <property type="project" value="UniProtKB-SubCell"/>
</dbReference>
<dbReference type="Pfam" id="PF00482">
    <property type="entry name" value="T2SSF"/>
    <property type="match status" value="2"/>
</dbReference>
<evidence type="ECO:0000256" key="2">
    <source>
        <dbReference type="ARBA" id="ARBA00005745"/>
    </source>
</evidence>
<keyword evidence="10" id="KW-1185">Reference proteome</keyword>
<feature type="domain" description="Type II secretion system protein GspF" evidence="8">
    <location>
        <begin position="218"/>
        <end position="341"/>
    </location>
</feature>
<reference evidence="9" key="1">
    <citation type="submission" date="2022-06" db="EMBL/GenBank/DDBJ databases">
        <title>Aeoliella straminimaris, a novel planctomycete from sediments.</title>
        <authorList>
            <person name="Vitorino I.R."/>
            <person name="Lage O.M."/>
        </authorList>
    </citation>
    <scope>NUCLEOTIDE SEQUENCE</scope>
    <source>
        <strain evidence="9">ICT_H6.2</strain>
    </source>
</reference>
<sequence>MSEIALQPTTLDDLAALNAELAALAGARIPLEPELRRLANQLPPGAGALSLRLAQRIEQGNSLASALDAEGGNLPEVYHAVVEAGLASGDPTAALEEMTRSTRRLASLQRVTSVALLVPITVIILASLLLALLLYVVFRNIAWIAPKVLQPYADLAGQSWLIAALTVVVPVLAIVIPLVWWWRSRRATSLASPRWWLLGWIPGARRLHRLSSSATMAEVLRMTTVAGLPLDRSLRIAAGAVGHRGYRRAALELADQAATGQPLADSPGHQQRSPLERFPPLVKVALEQSGRRQLMAASLDRAARSYQMRADLLQTSLNDFVPAMLTVGVAGTVVAVYCIGMMWPYTRMLHTLADSLWR</sequence>
<dbReference type="InterPro" id="IPR003004">
    <property type="entry name" value="GspF/PilC"/>
</dbReference>
<protein>
    <submittedName>
        <fullName evidence="9">Type II secretion system F family protein</fullName>
    </submittedName>
</protein>
<accession>A0A9X2F9Z4</accession>
<dbReference type="AlphaFoldDB" id="A0A9X2F9Z4"/>
<dbReference type="Proteomes" id="UP001155241">
    <property type="component" value="Unassembled WGS sequence"/>
</dbReference>
<comment type="similarity">
    <text evidence="2">Belongs to the GSP F family.</text>
</comment>
<dbReference type="RefSeq" id="WP_252853143.1">
    <property type="nucleotide sequence ID" value="NZ_JAMXLR010000051.1"/>
</dbReference>
<feature type="transmembrane region" description="Helical" evidence="7">
    <location>
        <begin position="158"/>
        <end position="182"/>
    </location>
</feature>
<dbReference type="EMBL" id="JAMXLR010000051">
    <property type="protein sequence ID" value="MCO6045030.1"/>
    <property type="molecule type" value="Genomic_DNA"/>
</dbReference>
<evidence type="ECO:0000259" key="8">
    <source>
        <dbReference type="Pfam" id="PF00482"/>
    </source>
</evidence>
<dbReference type="InterPro" id="IPR042094">
    <property type="entry name" value="T2SS_GspF_sf"/>
</dbReference>
<organism evidence="9 10">
    <name type="scientific">Aeoliella straminimaris</name>
    <dbReference type="NCBI Taxonomy" id="2954799"/>
    <lineage>
        <taxon>Bacteria</taxon>
        <taxon>Pseudomonadati</taxon>
        <taxon>Planctomycetota</taxon>
        <taxon>Planctomycetia</taxon>
        <taxon>Pirellulales</taxon>
        <taxon>Lacipirellulaceae</taxon>
        <taxon>Aeoliella</taxon>
    </lineage>
</organism>
<feature type="transmembrane region" description="Helical" evidence="7">
    <location>
        <begin position="320"/>
        <end position="343"/>
    </location>
</feature>
<evidence type="ECO:0000256" key="6">
    <source>
        <dbReference type="ARBA" id="ARBA00023136"/>
    </source>
</evidence>
<evidence type="ECO:0000256" key="5">
    <source>
        <dbReference type="ARBA" id="ARBA00022989"/>
    </source>
</evidence>
<feature type="domain" description="Type II secretion system protein GspF" evidence="8">
    <location>
        <begin position="20"/>
        <end position="137"/>
    </location>
</feature>
<gene>
    <name evidence="9" type="ORF">NG895_14060</name>
</gene>
<feature type="transmembrane region" description="Helical" evidence="7">
    <location>
        <begin position="114"/>
        <end position="138"/>
    </location>
</feature>
<dbReference type="PANTHER" id="PTHR30012:SF0">
    <property type="entry name" value="TYPE II SECRETION SYSTEM PROTEIN F-RELATED"/>
    <property type="match status" value="1"/>
</dbReference>
<dbReference type="PANTHER" id="PTHR30012">
    <property type="entry name" value="GENERAL SECRETION PATHWAY PROTEIN"/>
    <property type="match status" value="1"/>
</dbReference>
<comment type="caution">
    <text evidence="9">The sequence shown here is derived from an EMBL/GenBank/DDBJ whole genome shotgun (WGS) entry which is preliminary data.</text>
</comment>